<dbReference type="Proteomes" id="UP000092993">
    <property type="component" value="Unassembled WGS sequence"/>
</dbReference>
<protein>
    <submittedName>
        <fullName evidence="2">Uncharacterized protein</fullName>
    </submittedName>
</protein>
<reference evidence="2 3" key="1">
    <citation type="submission" date="2016-03" db="EMBL/GenBank/DDBJ databases">
        <title>Whole genome sequencing of Grifola frondosa 9006-11.</title>
        <authorList>
            <person name="Min B."/>
            <person name="Park H."/>
            <person name="Kim J.-G."/>
            <person name="Cho H."/>
            <person name="Oh Y.-L."/>
            <person name="Kong W.-S."/>
            <person name="Choi I.-G."/>
        </authorList>
    </citation>
    <scope>NUCLEOTIDE SEQUENCE [LARGE SCALE GENOMIC DNA]</scope>
    <source>
        <strain evidence="2 3">9006-11</strain>
    </source>
</reference>
<proteinExistence type="predicted"/>
<sequence>MDNVAATLRREPTMFPANDRFFFNFVESKVFEIIRKRNGPYAEWFIAETEQRQAEANQLEGGVLDRVKDVMRRSTVMAAMCARISNEEPQIFAEDVPTIEVYVGFATAIAMTQSVLLFLGPDAAGSPEYIAPQTPPPPRTLLSGYGSFGSPSSPSGYSEAGGSEAESHPSTPYAQTPVRRSMTGH</sequence>
<accession>A0A1C7MBH3</accession>
<comment type="caution">
    <text evidence="2">The sequence shown here is derived from an EMBL/GenBank/DDBJ whole genome shotgun (WGS) entry which is preliminary data.</text>
</comment>
<organism evidence="2 3">
    <name type="scientific">Grifola frondosa</name>
    <name type="common">Maitake</name>
    <name type="synonym">Polyporus frondosus</name>
    <dbReference type="NCBI Taxonomy" id="5627"/>
    <lineage>
        <taxon>Eukaryota</taxon>
        <taxon>Fungi</taxon>
        <taxon>Dikarya</taxon>
        <taxon>Basidiomycota</taxon>
        <taxon>Agaricomycotina</taxon>
        <taxon>Agaricomycetes</taxon>
        <taxon>Polyporales</taxon>
        <taxon>Grifolaceae</taxon>
        <taxon>Grifola</taxon>
    </lineage>
</organism>
<dbReference type="AlphaFoldDB" id="A0A1C7MBH3"/>
<dbReference type="EMBL" id="LUGG01000006">
    <property type="protein sequence ID" value="OBZ73967.1"/>
    <property type="molecule type" value="Genomic_DNA"/>
</dbReference>
<feature type="region of interest" description="Disordered" evidence="1">
    <location>
        <begin position="128"/>
        <end position="185"/>
    </location>
</feature>
<feature type="compositionally biased region" description="Low complexity" evidence="1">
    <location>
        <begin position="143"/>
        <end position="170"/>
    </location>
</feature>
<evidence type="ECO:0000313" key="3">
    <source>
        <dbReference type="Proteomes" id="UP000092993"/>
    </source>
</evidence>
<keyword evidence="3" id="KW-1185">Reference proteome</keyword>
<evidence type="ECO:0000256" key="1">
    <source>
        <dbReference type="SAM" id="MobiDB-lite"/>
    </source>
</evidence>
<gene>
    <name evidence="2" type="ORF">A0H81_06582</name>
</gene>
<name>A0A1C7MBH3_GRIFR</name>
<evidence type="ECO:0000313" key="2">
    <source>
        <dbReference type="EMBL" id="OBZ73967.1"/>
    </source>
</evidence>